<sequence>MITGPTGPTGATGQDGTDGVNGSVGGRGATGNTGVTGVTGGTGVTGVGVTGATGVTGIGVTGATGITGVGVTGATGITGVGVTGATGVTGVGVTGATGITGVGVTGATGITGVGVTGATGVTGVGVTGATGVTGIGVTGATGITGVGATGATGTFSRSFGSYYSNAVTAADSDNFPIGGFVEAVTTVGNLISLSSGNTFNLAPGHHYYVDFQANITFPENTNAPGLVLTRNGAPISRTLTFSGALGGTADYGSPLGPTIPVRNSTILYVTASNYSIQLAMAQAGVETSQDILGARTASSKAFITIIALD</sequence>
<comment type="caution">
    <text evidence="1">The sequence shown here is derived from an EMBL/GenBank/DDBJ whole genome shotgun (WGS) entry which is preliminary data.</text>
</comment>
<evidence type="ECO:0000313" key="1">
    <source>
        <dbReference type="EMBL" id="MFM9330978.1"/>
    </source>
</evidence>
<gene>
    <name evidence="1" type="ORF">ACI1P1_22050</name>
</gene>
<organism evidence="1 2">
    <name type="scientific">Paenibacillus mesotrionivorans</name>
    <dbReference type="NCBI Taxonomy" id="3160968"/>
    <lineage>
        <taxon>Bacteria</taxon>
        <taxon>Bacillati</taxon>
        <taxon>Bacillota</taxon>
        <taxon>Bacilli</taxon>
        <taxon>Bacillales</taxon>
        <taxon>Paenibacillaceae</taxon>
        <taxon>Paenibacillus</taxon>
    </lineage>
</organism>
<keyword evidence="2" id="KW-1185">Reference proteome</keyword>
<dbReference type="EMBL" id="JBJURJ010000016">
    <property type="protein sequence ID" value="MFM9330978.1"/>
    <property type="molecule type" value="Genomic_DNA"/>
</dbReference>
<proteinExistence type="predicted"/>
<dbReference type="Proteomes" id="UP001631969">
    <property type="component" value="Unassembled WGS sequence"/>
</dbReference>
<name>A0ACC7P1V3_9BACL</name>
<evidence type="ECO:0000313" key="2">
    <source>
        <dbReference type="Proteomes" id="UP001631969"/>
    </source>
</evidence>
<reference evidence="1" key="1">
    <citation type="submission" date="2024-12" db="EMBL/GenBank/DDBJ databases">
        <authorList>
            <person name="Wu N."/>
        </authorList>
    </citation>
    <scope>NUCLEOTIDE SEQUENCE</scope>
    <source>
        <strain evidence="1">P15</strain>
    </source>
</reference>
<protein>
    <submittedName>
        <fullName evidence="1">Collagen-like protein</fullName>
    </submittedName>
</protein>
<accession>A0ACC7P1V3</accession>